<dbReference type="GO" id="GO:0017136">
    <property type="term" value="F:histone deacetylase activity, NAD-dependent"/>
    <property type="evidence" value="ECO:0007669"/>
    <property type="project" value="TreeGrafter"/>
</dbReference>
<dbReference type="PANTHER" id="PTHR11085">
    <property type="entry name" value="NAD-DEPENDENT PROTEIN DEACYLASE SIRTUIN-5, MITOCHONDRIAL-RELATED"/>
    <property type="match status" value="1"/>
</dbReference>
<gene>
    <name evidence="7" type="ORF">AMSG_10978</name>
</gene>
<evidence type="ECO:0000256" key="4">
    <source>
        <dbReference type="ARBA" id="ARBA00023027"/>
    </source>
</evidence>
<dbReference type="GO" id="GO:0005634">
    <property type="term" value="C:nucleus"/>
    <property type="evidence" value="ECO:0007669"/>
    <property type="project" value="TreeGrafter"/>
</dbReference>
<dbReference type="AlphaFoldDB" id="A0A0L0DST0"/>
<dbReference type="eggNOG" id="KOG1905">
    <property type="taxonomic scope" value="Eukaryota"/>
</dbReference>
<dbReference type="InterPro" id="IPR026590">
    <property type="entry name" value="Ssirtuin_cat_dom"/>
</dbReference>
<comment type="caution">
    <text evidence="5">Lacks conserved residue(s) required for the propagation of feature annotation.</text>
</comment>
<dbReference type="InterPro" id="IPR050134">
    <property type="entry name" value="NAD-dep_sirtuin_deacylases"/>
</dbReference>
<evidence type="ECO:0000313" key="7">
    <source>
        <dbReference type="EMBL" id="KNC55330.1"/>
    </source>
</evidence>
<dbReference type="GeneID" id="25569066"/>
<dbReference type="PROSITE" id="PS50305">
    <property type="entry name" value="SIRTUIN"/>
    <property type="match status" value="1"/>
</dbReference>
<dbReference type="Gene3D" id="2.20.28.200">
    <property type="match status" value="1"/>
</dbReference>
<dbReference type="Proteomes" id="UP000054408">
    <property type="component" value="Unassembled WGS sequence"/>
</dbReference>
<dbReference type="GO" id="GO:0070403">
    <property type="term" value="F:NAD+ binding"/>
    <property type="evidence" value="ECO:0007669"/>
    <property type="project" value="TreeGrafter"/>
</dbReference>
<evidence type="ECO:0000256" key="2">
    <source>
        <dbReference type="ARBA" id="ARBA00022723"/>
    </source>
</evidence>
<name>A0A0L0DST0_THETB</name>
<dbReference type="GO" id="GO:0046872">
    <property type="term" value="F:metal ion binding"/>
    <property type="evidence" value="ECO:0007669"/>
    <property type="project" value="UniProtKB-KW"/>
</dbReference>
<dbReference type="RefSeq" id="XP_013753051.1">
    <property type="nucleotide sequence ID" value="XM_013897597.1"/>
</dbReference>
<dbReference type="OMA" id="FRRCEAE"/>
<dbReference type="SUPFAM" id="SSF52467">
    <property type="entry name" value="DHS-like NAD/FAD-binding domain"/>
    <property type="match status" value="1"/>
</dbReference>
<dbReference type="STRING" id="461836.A0A0L0DST0"/>
<dbReference type="Gene3D" id="3.40.50.1220">
    <property type="entry name" value="TPP-binding domain"/>
    <property type="match status" value="1"/>
</dbReference>
<proteinExistence type="predicted"/>
<accession>A0A0L0DST0</accession>
<keyword evidence="4" id="KW-0520">NAD</keyword>
<keyword evidence="3" id="KW-0862">Zinc</keyword>
<evidence type="ECO:0000256" key="3">
    <source>
        <dbReference type="ARBA" id="ARBA00022833"/>
    </source>
</evidence>
<dbReference type="GO" id="GO:0000122">
    <property type="term" value="P:negative regulation of transcription by RNA polymerase II"/>
    <property type="evidence" value="ECO:0007669"/>
    <property type="project" value="TreeGrafter"/>
</dbReference>
<keyword evidence="8" id="KW-1185">Reference proteome</keyword>
<reference evidence="7 8" key="1">
    <citation type="submission" date="2010-05" db="EMBL/GenBank/DDBJ databases">
        <title>The Genome Sequence of Thecamonas trahens ATCC 50062.</title>
        <authorList>
            <consortium name="The Broad Institute Genome Sequencing Platform"/>
            <person name="Russ C."/>
            <person name="Cuomo C."/>
            <person name="Shea T."/>
            <person name="Young S.K."/>
            <person name="Zeng Q."/>
            <person name="Koehrsen M."/>
            <person name="Haas B."/>
            <person name="Borodovsky M."/>
            <person name="Guigo R."/>
            <person name="Alvarado L."/>
            <person name="Berlin A."/>
            <person name="Bochicchio J."/>
            <person name="Borenstein D."/>
            <person name="Chapman S."/>
            <person name="Chen Z."/>
            <person name="Freedman E."/>
            <person name="Gellesch M."/>
            <person name="Goldberg J."/>
            <person name="Griggs A."/>
            <person name="Gujja S."/>
            <person name="Heilman E."/>
            <person name="Heiman D."/>
            <person name="Hepburn T."/>
            <person name="Howarth C."/>
            <person name="Jen D."/>
            <person name="Larson L."/>
            <person name="Mehta T."/>
            <person name="Park D."/>
            <person name="Pearson M."/>
            <person name="Roberts A."/>
            <person name="Saif S."/>
            <person name="Shenoy N."/>
            <person name="Sisk P."/>
            <person name="Stolte C."/>
            <person name="Sykes S."/>
            <person name="Thomson T."/>
            <person name="Walk T."/>
            <person name="White J."/>
            <person name="Yandava C."/>
            <person name="Burger G."/>
            <person name="Gray M.W."/>
            <person name="Holland P.W.H."/>
            <person name="King N."/>
            <person name="Lang F.B.F."/>
            <person name="Roger A.J."/>
            <person name="Ruiz-Trillo I."/>
            <person name="Lander E."/>
            <person name="Nusbaum C."/>
        </authorList>
    </citation>
    <scope>NUCLEOTIDE SEQUENCE [LARGE SCALE GENOMIC DNA]</scope>
    <source>
        <strain evidence="7 8">ATCC 50062</strain>
    </source>
</reference>
<dbReference type="GO" id="GO:0003714">
    <property type="term" value="F:transcription corepressor activity"/>
    <property type="evidence" value="ECO:0007669"/>
    <property type="project" value="TreeGrafter"/>
</dbReference>
<dbReference type="EMBL" id="GL349499">
    <property type="protein sequence ID" value="KNC55330.1"/>
    <property type="molecule type" value="Genomic_DNA"/>
</dbReference>
<protein>
    <recommendedName>
        <fullName evidence="1">protein acetyllysine N-acetyltransferase</fullName>
        <ecNumber evidence="1">2.3.1.286</ecNumber>
    </recommendedName>
</protein>
<dbReference type="PANTHER" id="PTHR11085:SF12">
    <property type="entry name" value="NAD-DEPENDENT PROTEIN DEACYLASE SIRTUIN-6"/>
    <property type="match status" value="1"/>
</dbReference>
<evidence type="ECO:0000313" key="8">
    <source>
        <dbReference type="Proteomes" id="UP000054408"/>
    </source>
</evidence>
<feature type="domain" description="Deacetylase sirtuin-type" evidence="6">
    <location>
        <begin position="24"/>
        <end position="306"/>
    </location>
</feature>
<dbReference type="InterPro" id="IPR029035">
    <property type="entry name" value="DHS-like_NAD/FAD-binding_dom"/>
</dbReference>
<sequence>MSALGRARGFGGGKLPPAESVASASEVRSQLAAVGDALAAARHAVVFTGAGLSTAAGLADVSGRRGHANRAYERKTARKLRPSGYEHPTMGHMALASLVGAGIVRLIVSTNADALHAKSGVPASKLALLRGTATDLEMEAFAKAAPGATVAERETLAGLIATNPRLSQLRVELENKVLCVDEVERTLAHVDRADVVVVVGCGIAAAVHEHLLAGFDGALFIIGLQESVLDDAADDVIRCNADTALVSLVAALDVPLSRYVVRMPAVVTATLLQEKPHGKTAGKRHWRVSVSSEMRGPLDVEEVLFEVPRGMDGPQHVLVNANPFELVCSGKGPAGEVVVTLFFRRCEAEDFPPSA</sequence>
<dbReference type="CDD" id="cd00296">
    <property type="entry name" value="SIR2"/>
    <property type="match status" value="1"/>
</dbReference>
<organism evidence="7 8">
    <name type="scientific">Thecamonas trahens ATCC 50062</name>
    <dbReference type="NCBI Taxonomy" id="461836"/>
    <lineage>
        <taxon>Eukaryota</taxon>
        <taxon>Apusozoa</taxon>
        <taxon>Apusomonadida</taxon>
        <taxon>Apusomonadidae</taxon>
        <taxon>Thecamonas</taxon>
    </lineage>
</organism>
<evidence type="ECO:0000256" key="1">
    <source>
        <dbReference type="ARBA" id="ARBA00012928"/>
    </source>
</evidence>
<dbReference type="EC" id="2.3.1.286" evidence="1"/>
<evidence type="ECO:0000256" key="5">
    <source>
        <dbReference type="PROSITE-ProRule" id="PRU00236"/>
    </source>
</evidence>
<evidence type="ECO:0000259" key="6">
    <source>
        <dbReference type="PROSITE" id="PS50305"/>
    </source>
</evidence>
<keyword evidence="2" id="KW-0479">Metal-binding</keyword>